<dbReference type="NCBIfam" id="NF033788">
    <property type="entry name" value="HTH_metalloreg"/>
    <property type="match status" value="1"/>
</dbReference>
<dbReference type="InterPro" id="IPR036390">
    <property type="entry name" value="WH_DNA-bd_sf"/>
</dbReference>
<gene>
    <name evidence="5" type="ORF">BCM02_111212</name>
</gene>
<dbReference type="EMBL" id="VNHS01000011">
    <property type="protein sequence ID" value="TYP70706.1"/>
    <property type="molecule type" value="Genomic_DNA"/>
</dbReference>
<dbReference type="InterPro" id="IPR001845">
    <property type="entry name" value="HTH_ArsR_DNA-bd_dom"/>
</dbReference>
<dbReference type="InterPro" id="IPR011991">
    <property type="entry name" value="ArsR-like_HTH"/>
</dbReference>
<feature type="domain" description="HTH arsR-type" evidence="4">
    <location>
        <begin position="1"/>
        <end position="90"/>
    </location>
</feature>
<reference evidence="5 6" key="1">
    <citation type="submission" date="2019-07" db="EMBL/GenBank/DDBJ databases">
        <title>Genomic Encyclopedia of Type Strains, Phase III (KMG-III): the genomes of soil and plant-associated and newly described type strains.</title>
        <authorList>
            <person name="Whitman W."/>
        </authorList>
    </citation>
    <scope>NUCLEOTIDE SEQUENCE [LARGE SCALE GENOMIC DNA]</scope>
    <source>
        <strain evidence="5 6">BL24</strain>
    </source>
</reference>
<dbReference type="PROSITE" id="PS50987">
    <property type="entry name" value="HTH_ARSR_2"/>
    <property type="match status" value="1"/>
</dbReference>
<keyword evidence="6" id="KW-1185">Reference proteome</keyword>
<evidence type="ECO:0000259" key="4">
    <source>
        <dbReference type="PROSITE" id="PS50987"/>
    </source>
</evidence>
<evidence type="ECO:0000256" key="2">
    <source>
        <dbReference type="ARBA" id="ARBA00023125"/>
    </source>
</evidence>
<dbReference type="GO" id="GO:0003700">
    <property type="term" value="F:DNA-binding transcription factor activity"/>
    <property type="evidence" value="ECO:0007669"/>
    <property type="project" value="InterPro"/>
</dbReference>
<comment type="caution">
    <text evidence="5">The sequence shown here is derived from an EMBL/GenBank/DDBJ whole genome shotgun (WGS) entry which is preliminary data.</text>
</comment>
<dbReference type="PRINTS" id="PR00778">
    <property type="entry name" value="HTHARSR"/>
</dbReference>
<dbReference type="GO" id="GO:0003677">
    <property type="term" value="F:DNA binding"/>
    <property type="evidence" value="ECO:0007669"/>
    <property type="project" value="UniProtKB-KW"/>
</dbReference>
<dbReference type="Gene3D" id="1.10.10.10">
    <property type="entry name" value="Winged helix-like DNA-binding domain superfamily/Winged helix DNA-binding domain"/>
    <property type="match status" value="1"/>
</dbReference>
<keyword evidence="2" id="KW-0238">DNA-binding</keyword>
<keyword evidence="3" id="KW-0804">Transcription</keyword>
<dbReference type="SMART" id="SM00418">
    <property type="entry name" value="HTH_ARSR"/>
    <property type="match status" value="1"/>
</dbReference>
<organism evidence="5 6">
    <name type="scientific">Paenibacillus methanolicus</name>
    <dbReference type="NCBI Taxonomy" id="582686"/>
    <lineage>
        <taxon>Bacteria</taxon>
        <taxon>Bacillati</taxon>
        <taxon>Bacillota</taxon>
        <taxon>Bacilli</taxon>
        <taxon>Bacillales</taxon>
        <taxon>Paenibacillaceae</taxon>
        <taxon>Paenibacillus</taxon>
    </lineage>
</organism>
<dbReference type="InterPro" id="IPR036388">
    <property type="entry name" value="WH-like_DNA-bd_sf"/>
</dbReference>
<proteinExistence type="predicted"/>
<evidence type="ECO:0000313" key="5">
    <source>
        <dbReference type="EMBL" id="TYP70706.1"/>
    </source>
</evidence>
<evidence type="ECO:0000256" key="3">
    <source>
        <dbReference type="ARBA" id="ARBA00023163"/>
    </source>
</evidence>
<name>A0A5S5BWN4_9BACL</name>
<dbReference type="SUPFAM" id="SSF46785">
    <property type="entry name" value="Winged helix' DNA-binding domain"/>
    <property type="match status" value="1"/>
</dbReference>
<dbReference type="InterPro" id="IPR051081">
    <property type="entry name" value="HTH_MetalResp_TranReg"/>
</dbReference>
<sequence length="118" mass="13180">MAMETILFGALADASRLRMVELLRHGPLTVGEIAARLALRQPQASKHLRVLLDAGVVNVEADANRRRYLLRGEAFRALDGWLAAYLRLEDDRMARLADYVGGLHPGACRRGRTNEQDE</sequence>
<evidence type="ECO:0000256" key="1">
    <source>
        <dbReference type="ARBA" id="ARBA00023015"/>
    </source>
</evidence>
<dbReference type="AlphaFoldDB" id="A0A5S5BWN4"/>
<accession>A0A5S5BWN4</accession>
<dbReference type="PANTHER" id="PTHR33154">
    <property type="entry name" value="TRANSCRIPTIONAL REGULATOR, ARSR FAMILY"/>
    <property type="match status" value="1"/>
</dbReference>
<protein>
    <submittedName>
        <fullName evidence="5">Helix-turn-helix protein</fullName>
    </submittedName>
</protein>
<dbReference type="CDD" id="cd00090">
    <property type="entry name" value="HTH_ARSR"/>
    <property type="match status" value="1"/>
</dbReference>
<evidence type="ECO:0000313" key="6">
    <source>
        <dbReference type="Proteomes" id="UP000323257"/>
    </source>
</evidence>
<dbReference type="Pfam" id="PF12840">
    <property type="entry name" value="HTH_20"/>
    <property type="match status" value="1"/>
</dbReference>
<dbReference type="PANTHER" id="PTHR33154:SF33">
    <property type="entry name" value="TRANSCRIPTIONAL REPRESSOR SDPR"/>
    <property type="match status" value="1"/>
</dbReference>
<dbReference type="Proteomes" id="UP000323257">
    <property type="component" value="Unassembled WGS sequence"/>
</dbReference>
<keyword evidence="1" id="KW-0805">Transcription regulation</keyword>